<comment type="caution">
    <text evidence="7">The sequence shown here is derived from an EMBL/GenBank/DDBJ whole genome shotgun (WGS) entry which is preliminary data.</text>
</comment>
<sequence length="234" mass="25155">MDQNYVGYGSRSSVIRAGADSRERFLVRTYNHLFGAIVLFAGIEVALFKTGAASVIARAMMGTSWLVVLGAFMLVSWLASRAAHTAMSKPVQYAALVGYVVAQAIIFVPLLYIADMVAPGAIQSAAMVTMVGFAGLTAIAFVTRKDFSFLGALLRWGGICALVLIGASLLFGFQLGTFFSVAMVAFAGAAILYDTSNVLHHFPEDRHVGAALELFASVAMLFWYVLRLFISSRD</sequence>
<dbReference type="InterPro" id="IPR006214">
    <property type="entry name" value="Bax_inhibitor_1-related"/>
</dbReference>
<name>A0A150STZ5_SORCE</name>
<evidence type="ECO:0000256" key="5">
    <source>
        <dbReference type="ARBA" id="ARBA00023136"/>
    </source>
</evidence>
<reference evidence="7 8" key="1">
    <citation type="submission" date="2014-02" db="EMBL/GenBank/DDBJ databases">
        <title>The small core and large imbalanced accessory genome model reveals a collaborative survival strategy of Sorangium cellulosum strains in nature.</title>
        <authorList>
            <person name="Han K."/>
            <person name="Peng R."/>
            <person name="Blom J."/>
            <person name="Li Y.-Z."/>
        </authorList>
    </citation>
    <scope>NUCLEOTIDE SEQUENCE [LARGE SCALE GENOMIC DNA]</scope>
    <source>
        <strain evidence="7 8">So0149</strain>
    </source>
</reference>
<accession>A0A150STZ5</accession>
<evidence type="ECO:0000256" key="6">
    <source>
        <dbReference type="RuleBase" id="RU004379"/>
    </source>
</evidence>
<dbReference type="PANTHER" id="PTHR23291">
    <property type="entry name" value="BAX INHIBITOR-RELATED"/>
    <property type="match status" value="1"/>
</dbReference>
<evidence type="ECO:0000256" key="2">
    <source>
        <dbReference type="ARBA" id="ARBA00010350"/>
    </source>
</evidence>
<dbReference type="EMBL" id="JEMC01003628">
    <property type="protein sequence ID" value="KYF79748.1"/>
    <property type="molecule type" value="Genomic_DNA"/>
</dbReference>
<evidence type="ECO:0000256" key="4">
    <source>
        <dbReference type="ARBA" id="ARBA00022989"/>
    </source>
</evidence>
<keyword evidence="5 6" id="KW-0472">Membrane</keyword>
<evidence type="ECO:0000313" key="8">
    <source>
        <dbReference type="Proteomes" id="UP000075515"/>
    </source>
</evidence>
<dbReference type="PANTHER" id="PTHR23291:SF50">
    <property type="entry name" value="PROTEIN LIFEGUARD 4"/>
    <property type="match status" value="1"/>
</dbReference>
<feature type="transmembrane region" description="Helical" evidence="6">
    <location>
        <begin position="208"/>
        <end position="230"/>
    </location>
</feature>
<gene>
    <name evidence="7" type="ORF">BE18_13805</name>
</gene>
<proteinExistence type="inferred from homology"/>
<dbReference type="GO" id="GO:0005886">
    <property type="term" value="C:plasma membrane"/>
    <property type="evidence" value="ECO:0007669"/>
    <property type="project" value="TreeGrafter"/>
</dbReference>
<feature type="transmembrane region" description="Helical" evidence="6">
    <location>
        <begin position="30"/>
        <end position="49"/>
    </location>
</feature>
<keyword evidence="4 6" id="KW-1133">Transmembrane helix</keyword>
<evidence type="ECO:0000256" key="1">
    <source>
        <dbReference type="ARBA" id="ARBA00004141"/>
    </source>
</evidence>
<feature type="transmembrane region" description="Helical" evidence="6">
    <location>
        <begin position="91"/>
        <end position="114"/>
    </location>
</feature>
<protein>
    <submittedName>
        <fullName evidence="7">Permease</fullName>
    </submittedName>
</protein>
<evidence type="ECO:0000313" key="7">
    <source>
        <dbReference type="EMBL" id="KYF79748.1"/>
    </source>
</evidence>
<evidence type="ECO:0000256" key="3">
    <source>
        <dbReference type="ARBA" id="ARBA00022692"/>
    </source>
</evidence>
<feature type="transmembrane region" description="Helical" evidence="6">
    <location>
        <begin position="177"/>
        <end position="196"/>
    </location>
</feature>
<dbReference type="AlphaFoldDB" id="A0A150STZ5"/>
<dbReference type="Proteomes" id="UP000075515">
    <property type="component" value="Unassembled WGS sequence"/>
</dbReference>
<feature type="transmembrane region" description="Helical" evidence="6">
    <location>
        <begin position="120"/>
        <end position="141"/>
    </location>
</feature>
<keyword evidence="3 6" id="KW-0812">Transmembrane</keyword>
<feature type="transmembrane region" description="Helical" evidence="6">
    <location>
        <begin position="55"/>
        <end position="79"/>
    </location>
</feature>
<organism evidence="7 8">
    <name type="scientific">Sorangium cellulosum</name>
    <name type="common">Polyangium cellulosum</name>
    <dbReference type="NCBI Taxonomy" id="56"/>
    <lineage>
        <taxon>Bacteria</taxon>
        <taxon>Pseudomonadati</taxon>
        <taxon>Myxococcota</taxon>
        <taxon>Polyangia</taxon>
        <taxon>Polyangiales</taxon>
        <taxon>Polyangiaceae</taxon>
        <taxon>Sorangium</taxon>
    </lineage>
</organism>
<comment type="subcellular location">
    <subcellularLocation>
        <location evidence="1">Membrane</location>
        <topology evidence="1">Multi-pass membrane protein</topology>
    </subcellularLocation>
</comment>
<feature type="transmembrane region" description="Helical" evidence="6">
    <location>
        <begin position="153"/>
        <end position="171"/>
    </location>
</feature>
<comment type="similarity">
    <text evidence="2 6">Belongs to the BI1 family.</text>
</comment>
<dbReference type="Pfam" id="PF01027">
    <property type="entry name" value="Bax1-I"/>
    <property type="match status" value="1"/>
</dbReference>